<evidence type="ECO:0000313" key="5">
    <source>
        <dbReference type="EMBL" id="UVI29894.1"/>
    </source>
</evidence>
<keyword evidence="1 4" id="KW-0963">Cytoplasm</keyword>
<sequence>MKLLTNRFGEIELNEDHLYTFAKGIPGFETHHKFVLLAPEQDEPFKFLQAVEDPELMFVIADPFLFYPDYEFDLPDSAIEELGIQSPDQVRVHAIISIHGDLESATVNLVAPVIMNRSSKLAKQVVLSKTAYSTRHPLFAASKQL</sequence>
<protein>
    <recommendedName>
        <fullName evidence="4">Flagellar assembly factor FliW</fullName>
    </recommendedName>
</protein>
<evidence type="ECO:0000256" key="2">
    <source>
        <dbReference type="ARBA" id="ARBA00022795"/>
    </source>
</evidence>
<keyword evidence="2 4" id="KW-1005">Bacterial flagellum biogenesis</keyword>
<comment type="subunit">
    <text evidence="4">Interacts with translational regulator CsrA and flagellin(s).</text>
</comment>
<comment type="subcellular location">
    <subcellularLocation>
        <location evidence="4">Cytoplasm</location>
    </subcellularLocation>
</comment>
<dbReference type="SUPFAM" id="SSF141457">
    <property type="entry name" value="BH3618-like"/>
    <property type="match status" value="1"/>
</dbReference>
<evidence type="ECO:0000256" key="3">
    <source>
        <dbReference type="ARBA" id="ARBA00022845"/>
    </source>
</evidence>
<accession>A0ABY5S8A1</accession>
<dbReference type="Pfam" id="PF02623">
    <property type="entry name" value="FliW"/>
    <property type="match status" value="1"/>
</dbReference>
<organism evidence="5 6">
    <name type="scientific">Paenibacillus spongiae</name>
    <dbReference type="NCBI Taxonomy" id="2909671"/>
    <lineage>
        <taxon>Bacteria</taxon>
        <taxon>Bacillati</taxon>
        <taxon>Bacillota</taxon>
        <taxon>Bacilli</taxon>
        <taxon>Bacillales</taxon>
        <taxon>Paenibacillaceae</taxon>
        <taxon>Paenibacillus</taxon>
    </lineage>
</organism>
<keyword evidence="3 4" id="KW-0810">Translation regulation</keyword>
<name>A0ABY5S8A1_9BACL</name>
<dbReference type="PANTHER" id="PTHR39190:SF1">
    <property type="entry name" value="FLAGELLAR ASSEMBLY FACTOR FLIW"/>
    <property type="match status" value="1"/>
</dbReference>
<evidence type="ECO:0000313" key="6">
    <source>
        <dbReference type="Proteomes" id="UP001057877"/>
    </source>
</evidence>
<dbReference type="InterPro" id="IPR024046">
    <property type="entry name" value="Flagellar_assmbl_FliW_dom_sf"/>
</dbReference>
<proteinExistence type="inferred from homology"/>
<reference evidence="5" key="1">
    <citation type="submission" date="2022-01" db="EMBL/GenBank/DDBJ databases">
        <title>Paenibacillus spongiae sp. nov., isolated from marine sponge.</title>
        <authorList>
            <person name="Li Z."/>
            <person name="Zhang M."/>
        </authorList>
    </citation>
    <scope>NUCLEOTIDE SEQUENCE</scope>
    <source>
        <strain evidence="5">PHS-Z3</strain>
    </source>
</reference>
<comment type="similarity">
    <text evidence="4">Belongs to the FliW family.</text>
</comment>
<dbReference type="Gene3D" id="2.30.290.10">
    <property type="entry name" value="BH3618-like"/>
    <property type="match status" value="1"/>
</dbReference>
<dbReference type="RefSeq" id="WP_258385965.1">
    <property type="nucleotide sequence ID" value="NZ_CP091430.1"/>
</dbReference>
<dbReference type="Proteomes" id="UP001057877">
    <property type="component" value="Chromosome"/>
</dbReference>
<dbReference type="HAMAP" id="MF_01185">
    <property type="entry name" value="FliW"/>
    <property type="match status" value="1"/>
</dbReference>
<dbReference type="InterPro" id="IPR003775">
    <property type="entry name" value="Flagellar_assembly_factor_FliW"/>
</dbReference>
<keyword evidence="6" id="KW-1185">Reference proteome</keyword>
<gene>
    <name evidence="4" type="primary">fliW</name>
    <name evidence="5" type="ORF">L1F29_31680</name>
</gene>
<keyword evidence="5" id="KW-0969">Cilium</keyword>
<dbReference type="EMBL" id="CP091430">
    <property type="protein sequence ID" value="UVI29894.1"/>
    <property type="molecule type" value="Genomic_DNA"/>
</dbReference>
<keyword evidence="5" id="KW-0282">Flagellum</keyword>
<keyword evidence="5" id="KW-0966">Cell projection</keyword>
<comment type="function">
    <text evidence="4">Acts as an anti-CsrA protein, binds CsrA and prevents it from repressing translation of its target genes, one of which is flagellin. Binds to flagellin and participates in the assembly of the flagellum.</text>
</comment>
<keyword evidence="4" id="KW-0143">Chaperone</keyword>
<dbReference type="PANTHER" id="PTHR39190">
    <property type="entry name" value="FLAGELLAR ASSEMBLY FACTOR FLIW"/>
    <property type="match status" value="1"/>
</dbReference>
<dbReference type="NCBIfam" id="NF009793">
    <property type="entry name" value="PRK13285.1-1"/>
    <property type="match status" value="1"/>
</dbReference>
<evidence type="ECO:0000256" key="1">
    <source>
        <dbReference type="ARBA" id="ARBA00022490"/>
    </source>
</evidence>
<evidence type="ECO:0000256" key="4">
    <source>
        <dbReference type="HAMAP-Rule" id="MF_01185"/>
    </source>
</evidence>